<reference evidence="1" key="1">
    <citation type="submission" date="2014-09" db="EMBL/GenBank/DDBJ databases">
        <authorList>
            <person name="Magalhaes I.L.F."/>
            <person name="Oliveira U."/>
            <person name="Santos F.R."/>
            <person name="Vidigal T.H.D.A."/>
            <person name="Brescovit A.D."/>
            <person name="Santos A.J."/>
        </authorList>
    </citation>
    <scope>NUCLEOTIDE SEQUENCE</scope>
    <source>
        <tissue evidence="1">Shoot tissue taken approximately 20 cm above the soil surface</tissue>
    </source>
</reference>
<accession>A0A0A9G0I0</accession>
<evidence type="ECO:0000313" key="1">
    <source>
        <dbReference type="EMBL" id="JAE18585.1"/>
    </source>
</evidence>
<dbReference type="AlphaFoldDB" id="A0A0A9G0I0"/>
<reference evidence="1" key="2">
    <citation type="journal article" date="2015" name="Data Brief">
        <title>Shoot transcriptome of the giant reed, Arundo donax.</title>
        <authorList>
            <person name="Barrero R.A."/>
            <person name="Guerrero F.D."/>
            <person name="Moolhuijzen P."/>
            <person name="Goolsby J.A."/>
            <person name="Tidwell J."/>
            <person name="Bellgard S.E."/>
            <person name="Bellgard M.I."/>
        </authorList>
    </citation>
    <scope>NUCLEOTIDE SEQUENCE</scope>
    <source>
        <tissue evidence="1">Shoot tissue taken approximately 20 cm above the soil surface</tissue>
    </source>
</reference>
<name>A0A0A9G0I0_ARUDO</name>
<protein>
    <submittedName>
        <fullName evidence="1">Uncharacterized protein</fullName>
    </submittedName>
</protein>
<dbReference type="EMBL" id="GBRH01179311">
    <property type="protein sequence ID" value="JAE18585.1"/>
    <property type="molecule type" value="Transcribed_RNA"/>
</dbReference>
<proteinExistence type="predicted"/>
<organism evidence="1">
    <name type="scientific">Arundo donax</name>
    <name type="common">Giant reed</name>
    <name type="synonym">Donax arundinaceus</name>
    <dbReference type="NCBI Taxonomy" id="35708"/>
    <lineage>
        <taxon>Eukaryota</taxon>
        <taxon>Viridiplantae</taxon>
        <taxon>Streptophyta</taxon>
        <taxon>Embryophyta</taxon>
        <taxon>Tracheophyta</taxon>
        <taxon>Spermatophyta</taxon>
        <taxon>Magnoliopsida</taxon>
        <taxon>Liliopsida</taxon>
        <taxon>Poales</taxon>
        <taxon>Poaceae</taxon>
        <taxon>PACMAD clade</taxon>
        <taxon>Arundinoideae</taxon>
        <taxon>Arundineae</taxon>
        <taxon>Arundo</taxon>
    </lineage>
</organism>
<sequence length="65" mass="7693">MSPDHGFSYRRKPLGNRGFQENQDDSILYPLGFLVDFYIVYYSSIGFLWFTGRVSSILKMWLSFQ</sequence>